<dbReference type="GO" id="GO:0046872">
    <property type="term" value="F:metal ion binding"/>
    <property type="evidence" value="ECO:0007669"/>
    <property type="project" value="UniProtKB-KW"/>
</dbReference>
<gene>
    <name evidence="11" type="ORF">BKA15_006590</name>
</gene>
<comment type="cofactor">
    <cofactor evidence="1">
        <name>Mg(2+)</name>
        <dbReference type="ChEBI" id="CHEBI:18420"/>
    </cofactor>
</comment>
<evidence type="ECO:0000259" key="10">
    <source>
        <dbReference type="PROSITE" id="PS51462"/>
    </source>
</evidence>
<dbReference type="InterPro" id="IPR050241">
    <property type="entry name" value="NAD-cap_RNA_hydrolase_NudC"/>
</dbReference>
<dbReference type="InterPro" id="IPR000086">
    <property type="entry name" value="NUDIX_hydrolase_dom"/>
</dbReference>
<dbReference type="GO" id="GO:0019677">
    <property type="term" value="P:NAD+ catabolic process"/>
    <property type="evidence" value="ECO:0007669"/>
    <property type="project" value="TreeGrafter"/>
</dbReference>
<evidence type="ECO:0000256" key="5">
    <source>
        <dbReference type="ARBA" id="ARBA00022723"/>
    </source>
</evidence>
<organism evidence="11 12">
    <name type="scientific">Microlunatus parietis</name>
    <dbReference type="NCBI Taxonomy" id="682979"/>
    <lineage>
        <taxon>Bacteria</taxon>
        <taxon>Bacillati</taxon>
        <taxon>Actinomycetota</taxon>
        <taxon>Actinomycetes</taxon>
        <taxon>Propionibacteriales</taxon>
        <taxon>Propionibacteriaceae</taxon>
        <taxon>Microlunatus</taxon>
    </lineage>
</organism>
<protein>
    <recommendedName>
        <fullName evidence="4">NAD(+) diphosphatase</fullName>
        <ecNumber evidence="4">3.6.1.22</ecNumber>
    </recommendedName>
</protein>
<dbReference type="Gene3D" id="3.90.79.20">
    <property type="match status" value="1"/>
</dbReference>
<dbReference type="NCBIfam" id="NF001299">
    <property type="entry name" value="PRK00241.1"/>
    <property type="match status" value="1"/>
</dbReference>
<evidence type="ECO:0000256" key="2">
    <source>
        <dbReference type="ARBA" id="ARBA00001947"/>
    </source>
</evidence>
<dbReference type="PROSITE" id="PS51462">
    <property type="entry name" value="NUDIX"/>
    <property type="match status" value="1"/>
</dbReference>
<evidence type="ECO:0000256" key="8">
    <source>
        <dbReference type="ARBA" id="ARBA00023027"/>
    </source>
</evidence>
<dbReference type="Pfam" id="PF00293">
    <property type="entry name" value="NUDIX"/>
    <property type="match status" value="1"/>
</dbReference>
<dbReference type="PROSITE" id="PS00893">
    <property type="entry name" value="NUDIX_BOX"/>
    <property type="match status" value="1"/>
</dbReference>
<keyword evidence="12" id="KW-1185">Reference proteome</keyword>
<dbReference type="PANTHER" id="PTHR42904:SF6">
    <property type="entry name" value="NAD-CAPPED RNA HYDROLASE NUDT12"/>
    <property type="match status" value="1"/>
</dbReference>
<dbReference type="InterPro" id="IPR049734">
    <property type="entry name" value="NudC-like_C"/>
</dbReference>
<evidence type="ECO:0000256" key="6">
    <source>
        <dbReference type="ARBA" id="ARBA00022801"/>
    </source>
</evidence>
<dbReference type="GO" id="GO:0005829">
    <property type="term" value="C:cytosol"/>
    <property type="evidence" value="ECO:0007669"/>
    <property type="project" value="TreeGrafter"/>
</dbReference>
<dbReference type="GO" id="GO:0035529">
    <property type="term" value="F:NADH pyrophosphatase activity"/>
    <property type="evidence" value="ECO:0007669"/>
    <property type="project" value="TreeGrafter"/>
</dbReference>
<comment type="catalytic activity">
    <reaction evidence="9">
        <text>a 5'-end NAD(+)-phospho-ribonucleoside in mRNA + H2O = a 5'-end phospho-adenosine-phospho-ribonucleoside in mRNA + beta-nicotinamide D-ribonucleotide + 2 H(+)</text>
        <dbReference type="Rhea" id="RHEA:60876"/>
        <dbReference type="Rhea" id="RHEA-COMP:15698"/>
        <dbReference type="Rhea" id="RHEA-COMP:15719"/>
        <dbReference type="ChEBI" id="CHEBI:14649"/>
        <dbReference type="ChEBI" id="CHEBI:15377"/>
        <dbReference type="ChEBI" id="CHEBI:15378"/>
        <dbReference type="ChEBI" id="CHEBI:144029"/>
        <dbReference type="ChEBI" id="CHEBI:144051"/>
    </reaction>
    <physiologicalReaction direction="left-to-right" evidence="9">
        <dbReference type="Rhea" id="RHEA:60877"/>
    </physiologicalReaction>
</comment>
<evidence type="ECO:0000313" key="11">
    <source>
        <dbReference type="EMBL" id="NYE75261.1"/>
    </source>
</evidence>
<dbReference type="InterPro" id="IPR015797">
    <property type="entry name" value="NUDIX_hydrolase-like_dom_sf"/>
</dbReference>
<dbReference type="AlphaFoldDB" id="A0A7Y9IEQ8"/>
<evidence type="ECO:0000256" key="4">
    <source>
        <dbReference type="ARBA" id="ARBA00012381"/>
    </source>
</evidence>
<accession>A0A7Y9IEQ8</accession>
<evidence type="ECO:0000256" key="3">
    <source>
        <dbReference type="ARBA" id="ARBA00009595"/>
    </source>
</evidence>
<dbReference type="Pfam" id="PF09297">
    <property type="entry name" value="Zn_ribbon_NUD"/>
    <property type="match status" value="1"/>
</dbReference>
<reference evidence="11 12" key="1">
    <citation type="submission" date="2020-07" db="EMBL/GenBank/DDBJ databases">
        <title>Sequencing the genomes of 1000 actinobacteria strains.</title>
        <authorList>
            <person name="Klenk H.-P."/>
        </authorList>
    </citation>
    <scope>NUCLEOTIDE SEQUENCE [LARGE SCALE GENOMIC DNA]</scope>
    <source>
        <strain evidence="11 12">DSM 22083</strain>
    </source>
</reference>
<keyword evidence="8" id="KW-0520">NAD</keyword>
<dbReference type="Gene3D" id="3.90.79.10">
    <property type="entry name" value="Nucleoside Triphosphate Pyrophosphohydrolase"/>
    <property type="match status" value="1"/>
</dbReference>
<evidence type="ECO:0000256" key="9">
    <source>
        <dbReference type="ARBA" id="ARBA00023679"/>
    </source>
</evidence>
<keyword evidence="5" id="KW-0479">Metal-binding</keyword>
<proteinExistence type="inferred from homology"/>
<dbReference type="InterPro" id="IPR015376">
    <property type="entry name" value="Znr_NADH_PPase"/>
</dbReference>
<evidence type="ECO:0000313" key="12">
    <source>
        <dbReference type="Proteomes" id="UP000569914"/>
    </source>
</evidence>
<evidence type="ECO:0000256" key="1">
    <source>
        <dbReference type="ARBA" id="ARBA00001946"/>
    </source>
</evidence>
<comment type="cofactor">
    <cofactor evidence="2">
        <name>Zn(2+)</name>
        <dbReference type="ChEBI" id="CHEBI:29105"/>
    </cofactor>
</comment>
<name>A0A7Y9IEQ8_9ACTN</name>
<dbReference type="GO" id="GO:0006742">
    <property type="term" value="P:NADP+ catabolic process"/>
    <property type="evidence" value="ECO:0007669"/>
    <property type="project" value="TreeGrafter"/>
</dbReference>
<dbReference type="InterPro" id="IPR020084">
    <property type="entry name" value="NUDIX_hydrolase_CS"/>
</dbReference>
<dbReference type="EC" id="3.6.1.22" evidence="4"/>
<evidence type="ECO:0000256" key="7">
    <source>
        <dbReference type="ARBA" id="ARBA00022842"/>
    </source>
</evidence>
<keyword evidence="6 11" id="KW-0378">Hydrolase</keyword>
<dbReference type="SUPFAM" id="SSF55811">
    <property type="entry name" value="Nudix"/>
    <property type="match status" value="1"/>
</dbReference>
<keyword evidence="7" id="KW-0460">Magnesium</keyword>
<feature type="domain" description="Nudix hydrolase" evidence="10">
    <location>
        <begin position="149"/>
        <end position="272"/>
    </location>
</feature>
<dbReference type="CDD" id="cd03429">
    <property type="entry name" value="NUDIX_NADH_pyrophosphatase_Nudt13"/>
    <property type="match status" value="1"/>
</dbReference>
<sequence length="286" mass="31896">MINWATASDLDRVDEHRHSAEWVAHLWRSPEAKLLKLDDQSRFTTNAGGSKLRLVKPFVEYDPQRHRLLGLLDDAPIFAVEALTEGEVHDFRDVAHQLTDNERDVAATATAMINWHRSEPHCPRCGGPTSVINGGSARYCPTCEQEHFPRTDPAVIVAIRDPDDRLLLGGNAKWGNRISVFAGFVEAGESLEQAVHREMAEEVDVRLTDITYFGSQPWPMPRSLMLGFSARAVSAEISIDGEEIGYAAWFTRDELTAKLEAGEIALPGRSSIASRLVQAWRDDELP</sequence>
<dbReference type="RefSeq" id="WP_179757797.1">
    <property type="nucleotide sequence ID" value="NZ_JACCBU010000001.1"/>
</dbReference>
<comment type="caution">
    <text evidence="11">The sequence shown here is derived from an EMBL/GenBank/DDBJ whole genome shotgun (WGS) entry which is preliminary data.</text>
</comment>
<dbReference type="PANTHER" id="PTHR42904">
    <property type="entry name" value="NUDIX HYDROLASE, NUDC SUBFAMILY"/>
    <property type="match status" value="1"/>
</dbReference>
<dbReference type="Proteomes" id="UP000569914">
    <property type="component" value="Unassembled WGS sequence"/>
</dbReference>
<dbReference type="EMBL" id="JACCBU010000001">
    <property type="protein sequence ID" value="NYE75261.1"/>
    <property type="molecule type" value="Genomic_DNA"/>
</dbReference>
<comment type="similarity">
    <text evidence="3">Belongs to the Nudix hydrolase family. NudC subfamily.</text>
</comment>